<dbReference type="STRING" id="1806994.A0A507CG26"/>
<dbReference type="Pfam" id="PF09729">
    <property type="entry name" value="Gti1_Pac2"/>
    <property type="match status" value="1"/>
</dbReference>
<evidence type="ECO:0000256" key="1">
    <source>
        <dbReference type="SAM" id="MobiDB-lite"/>
    </source>
</evidence>
<proteinExistence type="predicted"/>
<dbReference type="RefSeq" id="XP_031027017.1">
    <property type="nucleotide sequence ID" value="XM_031166903.1"/>
</dbReference>
<dbReference type="GO" id="GO:0003677">
    <property type="term" value="F:DNA binding"/>
    <property type="evidence" value="ECO:0007669"/>
    <property type="project" value="TreeGrafter"/>
</dbReference>
<feature type="region of interest" description="Disordered" evidence="1">
    <location>
        <begin position="149"/>
        <end position="188"/>
    </location>
</feature>
<dbReference type="Proteomes" id="UP000319731">
    <property type="component" value="Unassembled WGS sequence"/>
</dbReference>
<dbReference type="GeneID" id="42002200"/>
<sequence>MHSTQTSNVIGGVGEDGAKPAHNSSVSLPHISHIWQDLYQLPNPQHPHRSYYNHQQDHFQPYPTPQREPYGTTVQHYEAYHNRSLIQQHREPYHNNNLTQGPYHSNNLTQGPYSAPDNQRQHNGMRYPLRDERYVAPFDIVAPIKLEAPQSMNTPTPSLAKESPVPSPSRSVSPKNKSVNNRRCVPSAEDQPFQRISVTDLLLPAIRLGFAPPGSPETARCLIKAPQDAILVLEACRLGILPRVTKRLAKRQRIYVVPGSVFVWTEEPTGIRRWTEGKHWAPSRVYGHFLVYRQLEESRTKPSSSSNLSVLDGGLIKQTISVADRHGNRHHIVSYYTNDLESTSLPSPSSVPELASIKVDMDLYPDWKDKIAQTAAYDGDSDVGSSSTTS</sequence>
<dbReference type="InterPro" id="IPR018608">
    <property type="entry name" value="Gti1/Pac2"/>
</dbReference>
<comment type="caution">
    <text evidence="2">The sequence shown here is derived from an EMBL/GenBank/DDBJ whole genome shotgun (WGS) entry which is preliminary data.</text>
</comment>
<accession>A0A507CG26</accession>
<feature type="region of interest" description="Disordered" evidence="1">
    <location>
        <begin position="1"/>
        <end position="25"/>
    </location>
</feature>
<reference evidence="2 3" key="1">
    <citation type="journal article" date="2019" name="Sci. Rep.">
        <title>Comparative genomics of chytrid fungi reveal insights into the obligate biotrophic and pathogenic lifestyle of Synchytrium endobioticum.</title>
        <authorList>
            <person name="van de Vossenberg B.T.L.H."/>
            <person name="Warris S."/>
            <person name="Nguyen H.D.T."/>
            <person name="van Gent-Pelzer M.P.E."/>
            <person name="Joly D.L."/>
            <person name="van de Geest H.C."/>
            <person name="Bonants P.J.M."/>
            <person name="Smith D.S."/>
            <person name="Levesque C.A."/>
            <person name="van der Lee T.A.J."/>
        </authorList>
    </citation>
    <scope>NUCLEOTIDE SEQUENCE [LARGE SCALE GENOMIC DNA]</scope>
    <source>
        <strain evidence="2 3">JEL517</strain>
    </source>
</reference>
<dbReference type="OrthoDB" id="5572844at2759"/>
<dbReference type="PANTHER" id="PTHR28027:SF1">
    <property type="entry name" value="CAMP INDEPENDENT REGULATORY PROTEIN (AFU_ORTHOLOGUE AFUA_3G09640)"/>
    <property type="match status" value="1"/>
</dbReference>
<gene>
    <name evidence="2" type="ORF">SmJEL517_g00975</name>
</gene>
<dbReference type="AlphaFoldDB" id="A0A507CG26"/>
<organism evidence="2 3">
    <name type="scientific">Synchytrium microbalum</name>
    <dbReference type="NCBI Taxonomy" id="1806994"/>
    <lineage>
        <taxon>Eukaryota</taxon>
        <taxon>Fungi</taxon>
        <taxon>Fungi incertae sedis</taxon>
        <taxon>Chytridiomycota</taxon>
        <taxon>Chytridiomycota incertae sedis</taxon>
        <taxon>Chytridiomycetes</taxon>
        <taxon>Synchytriales</taxon>
        <taxon>Synchytriaceae</taxon>
        <taxon>Synchytrium</taxon>
    </lineage>
</organism>
<evidence type="ECO:0008006" key="4">
    <source>
        <dbReference type="Google" id="ProtNLM"/>
    </source>
</evidence>
<evidence type="ECO:0000313" key="3">
    <source>
        <dbReference type="Proteomes" id="UP000319731"/>
    </source>
</evidence>
<feature type="compositionally biased region" description="Low complexity" evidence="1">
    <location>
        <begin position="168"/>
        <end position="182"/>
    </location>
</feature>
<evidence type="ECO:0000313" key="2">
    <source>
        <dbReference type="EMBL" id="TPX36946.1"/>
    </source>
</evidence>
<keyword evidence="3" id="KW-1185">Reference proteome</keyword>
<protein>
    <recommendedName>
        <fullName evidence="4">cAMP-independent regulatory protein pac2</fullName>
    </recommendedName>
</protein>
<dbReference type="EMBL" id="QEAO01000003">
    <property type="protein sequence ID" value="TPX36946.1"/>
    <property type="molecule type" value="Genomic_DNA"/>
</dbReference>
<dbReference type="PANTHER" id="PTHR28027">
    <property type="entry name" value="TRANSCRIPTIONAL REGULATOR MIT1"/>
    <property type="match status" value="1"/>
</dbReference>
<name>A0A507CG26_9FUNG</name>